<name>A0A1V4K3V2_PATFA</name>
<accession>A0A1V4K3V2</accession>
<keyword evidence="2" id="KW-1185">Reference proteome</keyword>
<protein>
    <submittedName>
        <fullName evidence="1">Uncharacterized protein</fullName>
    </submittedName>
</protein>
<dbReference type="AlphaFoldDB" id="A0A1V4K3V2"/>
<dbReference type="EMBL" id="LSYS01004732">
    <property type="protein sequence ID" value="OPJ79035.1"/>
    <property type="molecule type" value="Genomic_DNA"/>
</dbReference>
<reference evidence="1 2" key="1">
    <citation type="submission" date="2016-02" db="EMBL/GenBank/DDBJ databases">
        <title>Band-tailed pigeon sequencing and assembly.</title>
        <authorList>
            <person name="Soares A.E."/>
            <person name="Novak B.J."/>
            <person name="Rice E.S."/>
            <person name="O'Connell B."/>
            <person name="Chang D."/>
            <person name="Weber S."/>
            <person name="Shapiro B."/>
        </authorList>
    </citation>
    <scope>NUCLEOTIDE SEQUENCE [LARGE SCALE GENOMIC DNA]</scope>
    <source>
        <strain evidence="1">BTP2013</strain>
        <tissue evidence="1">Blood</tissue>
    </source>
</reference>
<proteinExistence type="predicted"/>
<gene>
    <name evidence="1" type="ORF">AV530_004982</name>
</gene>
<evidence type="ECO:0000313" key="2">
    <source>
        <dbReference type="Proteomes" id="UP000190648"/>
    </source>
</evidence>
<evidence type="ECO:0000313" key="1">
    <source>
        <dbReference type="EMBL" id="OPJ79035.1"/>
    </source>
</evidence>
<sequence>MGTGLCNCTAHHERYGEAGLRLSLWAWKIHKHITRALVLSPSELQGEISKKIPTTREFTITEDQLLKNMTFLPGLTMISLAGHGDKILSPEQHHVQGLSE</sequence>
<dbReference type="Proteomes" id="UP000190648">
    <property type="component" value="Unassembled WGS sequence"/>
</dbReference>
<organism evidence="1 2">
    <name type="scientific">Patagioenas fasciata monilis</name>
    <dbReference type="NCBI Taxonomy" id="372326"/>
    <lineage>
        <taxon>Eukaryota</taxon>
        <taxon>Metazoa</taxon>
        <taxon>Chordata</taxon>
        <taxon>Craniata</taxon>
        <taxon>Vertebrata</taxon>
        <taxon>Euteleostomi</taxon>
        <taxon>Archelosauria</taxon>
        <taxon>Archosauria</taxon>
        <taxon>Dinosauria</taxon>
        <taxon>Saurischia</taxon>
        <taxon>Theropoda</taxon>
        <taxon>Coelurosauria</taxon>
        <taxon>Aves</taxon>
        <taxon>Neognathae</taxon>
        <taxon>Neoaves</taxon>
        <taxon>Columbimorphae</taxon>
        <taxon>Columbiformes</taxon>
        <taxon>Columbidae</taxon>
        <taxon>Patagioenas</taxon>
    </lineage>
</organism>
<comment type="caution">
    <text evidence="1">The sequence shown here is derived from an EMBL/GenBank/DDBJ whole genome shotgun (WGS) entry which is preliminary data.</text>
</comment>